<dbReference type="SUPFAM" id="SSF53807">
    <property type="entry name" value="Helical backbone' metal receptor"/>
    <property type="match status" value="1"/>
</dbReference>
<dbReference type="PROSITE" id="PS50983">
    <property type="entry name" value="FE_B12_PBP"/>
    <property type="match status" value="1"/>
</dbReference>
<dbReference type="Pfam" id="PF01497">
    <property type="entry name" value="Peripla_BP_2"/>
    <property type="match status" value="1"/>
</dbReference>
<evidence type="ECO:0000256" key="2">
    <source>
        <dbReference type="SAM" id="MobiDB-lite"/>
    </source>
</evidence>
<feature type="domain" description="Fe/B12 periplasmic-binding" evidence="4">
    <location>
        <begin position="67"/>
        <end position="344"/>
    </location>
</feature>
<name>A0ABX7Y3E0_9ACTN</name>
<dbReference type="InterPro" id="IPR050902">
    <property type="entry name" value="ABC_Transporter_SBP"/>
</dbReference>
<feature type="signal peptide" evidence="3">
    <location>
        <begin position="1"/>
        <end position="25"/>
    </location>
</feature>
<evidence type="ECO:0000256" key="3">
    <source>
        <dbReference type="SAM" id="SignalP"/>
    </source>
</evidence>
<evidence type="ECO:0000256" key="1">
    <source>
        <dbReference type="ARBA" id="ARBA00008814"/>
    </source>
</evidence>
<feature type="chain" id="PRO_5045344467" evidence="3">
    <location>
        <begin position="26"/>
        <end position="388"/>
    </location>
</feature>
<dbReference type="EMBL" id="CP072384">
    <property type="protein sequence ID" value="QUC07380.1"/>
    <property type="molecule type" value="Genomic_DNA"/>
</dbReference>
<evidence type="ECO:0000313" key="5">
    <source>
        <dbReference type="EMBL" id="QUC07380.1"/>
    </source>
</evidence>
<feature type="compositionally biased region" description="Low complexity" evidence="2">
    <location>
        <begin position="29"/>
        <end position="44"/>
    </location>
</feature>
<dbReference type="PANTHER" id="PTHR30535">
    <property type="entry name" value="VITAMIN B12-BINDING PROTEIN"/>
    <property type="match status" value="1"/>
</dbReference>
<dbReference type="Gene3D" id="3.40.50.1980">
    <property type="entry name" value="Nitrogenase molybdenum iron protein domain"/>
    <property type="match status" value="2"/>
</dbReference>
<proteinExistence type="inferred from homology"/>
<keyword evidence="6" id="KW-1185">Reference proteome</keyword>
<feature type="region of interest" description="Disordered" evidence="2">
    <location>
        <begin position="29"/>
        <end position="51"/>
    </location>
</feature>
<comment type="similarity">
    <text evidence="1">Belongs to the bacterial solute-binding protein 8 family.</text>
</comment>
<evidence type="ECO:0000313" key="6">
    <source>
        <dbReference type="Proteomes" id="UP000678513"/>
    </source>
</evidence>
<sequence length="388" mass="41392">MAFQKLGTSLSALALAALLALSACGSNGPATSSSAPGSPATMASQSGSPRVVDDELGQVTVPAESNRIATTAPAYTTAVLLLGGADKLVALEDNYGKNEWIKGKYPQLANLPVVFSGNEVNMEELLKQSPDLVVYANRYGENNLRQLQDLDIAAVSSPKGSDKEGNKIDQLRARQVYLGEVIGGVQLDKANKYSQEYLAIKSEIEAKTASIPESERPTVVQLSGAGDSLQANNGSAIGQELITLAGGVNAGVGATGESKGPSGQTKIDPEQLLSWDPELLLVDSAQIRDTITSDSTFSGLKAVKNNNIIVIPKGAMAWAYNGPEEYLNMYFFAKAVHPELFKDIDMEAKTKAFYKEYFGFDLDEADLKHLFGLSDGQSVEDVFSFHRS</sequence>
<dbReference type="InterPro" id="IPR002491">
    <property type="entry name" value="ABC_transptr_periplasmic_BD"/>
</dbReference>
<keyword evidence="3" id="KW-0732">Signal</keyword>
<gene>
    <name evidence="5" type="ORF">J5A65_10595</name>
</gene>
<dbReference type="PANTHER" id="PTHR30535:SF34">
    <property type="entry name" value="MOLYBDATE-BINDING PROTEIN MOLA"/>
    <property type="match status" value="1"/>
</dbReference>
<dbReference type="PROSITE" id="PS51257">
    <property type="entry name" value="PROKAR_LIPOPROTEIN"/>
    <property type="match status" value="1"/>
</dbReference>
<reference evidence="5 6" key="1">
    <citation type="submission" date="2021-03" db="EMBL/GenBank/DDBJ databases">
        <title>Human Oral Microbial Genomes.</title>
        <authorList>
            <person name="Johnston C.D."/>
            <person name="Chen T."/>
            <person name="Dewhirst F.E."/>
        </authorList>
    </citation>
    <scope>NUCLEOTIDE SEQUENCE [LARGE SCALE GENOMIC DNA]</scope>
    <source>
        <strain evidence="5 6">DSMZ 100122</strain>
    </source>
</reference>
<protein>
    <submittedName>
        <fullName evidence="5">ABC transporter substrate-binding protein</fullName>
    </submittedName>
</protein>
<dbReference type="Proteomes" id="UP000678513">
    <property type="component" value="Chromosome"/>
</dbReference>
<accession>A0ABX7Y3E0</accession>
<evidence type="ECO:0000259" key="4">
    <source>
        <dbReference type="PROSITE" id="PS50983"/>
    </source>
</evidence>
<organism evidence="5 6">
    <name type="scientific">Arachnia rubra</name>
    <dbReference type="NCBI Taxonomy" id="1547448"/>
    <lineage>
        <taxon>Bacteria</taxon>
        <taxon>Bacillati</taxon>
        <taxon>Actinomycetota</taxon>
        <taxon>Actinomycetes</taxon>
        <taxon>Propionibacteriales</taxon>
        <taxon>Propionibacteriaceae</taxon>
        <taxon>Arachnia</taxon>
    </lineage>
</organism>
<dbReference type="RefSeq" id="WP_212321797.1">
    <property type="nucleotide sequence ID" value="NZ_AP024463.1"/>
</dbReference>